<dbReference type="Proteomes" id="UP000023152">
    <property type="component" value="Unassembled WGS sequence"/>
</dbReference>
<comment type="caution">
    <text evidence="4">The sequence shown here is derived from an EMBL/GenBank/DDBJ whole genome shotgun (WGS) entry which is preliminary data.</text>
</comment>
<proteinExistence type="predicted"/>
<evidence type="ECO:0000256" key="2">
    <source>
        <dbReference type="ARBA" id="ARBA00022803"/>
    </source>
</evidence>
<dbReference type="SUPFAM" id="SSF52129">
    <property type="entry name" value="Caspase-like"/>
    <property type="match status" value="1"/>
</dbReference>
<dbReference type="InterPro" id="IPR019734">
    <property type="entry name" value="TPR_rpt"/>
</dbReference>
<evidence type="ECO:0000313" key="5">
    <source>
        <dbReference type="Proteomes" id="UP000023152"/>
    </source>
</evidence>
<dbReference type="SMART" id="SM00028">
    <property type="entry name" value="TPR"/>
    <property type="match status" value="2"/>
</dbReference>
<dbReference type="PANTHER" id="PTHR45641:SF1">
    <property type="entry name" value="AAA+ ATPASE DOMAIN-CONTAINING PROTEIN"/>
    <property type="match status" value="1"/>
</dbReference>
<evidence type="ECO:0000313" key="4">
    <source>
        <dbReference type="EMBL" id="ETO33089.1"/>
    </source>
</evidence>
<evidence type="ECO:0000256" key="1">
    <source>
        <dbReference type="ARBA" id="ARBA00022737"/>
    </source>
</evidence>
<keyword evidence="2 3" id="KW-0802">TPR repeat</keyword>
<dbReference type="PROSITE" id="PS50005">
    <property type="entry name" value="TPR"/>
    <property type="match status" value="1"/>
</dbReference>
<feature type="repeat" description="TPR" evidence="3">
    <location>
        <begin position="493"/>
        <end position="526"/>
    </location>
</feature>
<dbReference type="AlphaFoldDB" id="X6P4T2"/>
<sequence>MSIFEVFVTIDAKEYQFKLISLTIDELKQQILNINKDNQQENILVTITDMDGRKIEENNHLQQAIQNSQFHFIAHFQSELKKNKCKEIMLSYQVKHALVLLAGAIKYEQCPYFKSIKQDLQLIQTLFQTKFGYQVFNTYDPQNPSTESLTLRDLDNFIFKHCANLRDDPKNIYDGLIFVDILFTSDNKRKDFKDVQNIFMKQMKYFVGKPKIFMKIVTSEQKNTNQKNENLQNKQWYNQDVDVLTVFANTTENEKGKASHFVETFCQIIEQNIDKNLQFIINQTTKMIFDQRIEKEIIQMFTSSYFDVYLIPVSISNNKIPDTLDFKKHWNRYWRQSNVEAAKMVEQMINKNEKGLIFVVCNKPEWKKNNDNFSSFITSISSESIDKKQFKDYWVYIIKEKLIILNKIDIDEDVNITSQLFITKNAIIDEKIKKVSILWNKHFNYDIPVQLQDLEDKKEESLQKKLFDDALIYLHKHLEITVNSFGFIHPYVVVSYNLIGNRYEEKIQYDKAINFYEKALQILLTIFGNNCPFVSQLYENSAVAYGNKGLHEKAIEFHEKSLNIRLNIFGTNNAD</sequence>
<evidence type="ECO:0000256" key="3">
    <source>
        <dbReference type="PROSITE-ProRule" id="PRU00339"/>
    </source>
</evidence>
<keyword evidence="5" id="KW-1185">Reference proteome</keyword>
<gene>
    <name evidence="4" type="ORF">RFI_04018</name>
</gene>
<organism evidence="4 5">
    <name type="scientific">Reticulomyxa filosa</name>
    <dbReference type="NCBI Taxonomy" id="46433"/>
    <lineage>
        <taxon>Eukaryota</taxon>
        <taxon>Sar</taxon>
        <taxon>Rhizaria</taxon>
        <taxon>Retaria</taxon>
        <taxon>Foraminifera</taxon>
        <taxon>Monothalamids</taxon>
        <taxon>Reticulomyxidae</taxon>
        <taxon>Reticulomyxa</taxon>
    </lineage>
</organism>
<reference evidence="4 5" key="1">
    <citation type="journal article" date="2013" name="Curr. Biol.">
        <title>The Genome of the Foraminiferan Reticulomyxa filosa.</title>
        <authorList>
            <person name="Glockner G."/>
            <person name="Hulsmann N."/>
            <person name="Schleicher M."/>
            <person name="Noegel A.A."/>
            <person name="Eichinger L."/>
            <person name="Gallinger C."/>
            <person name="Pawlowski J."/>
            <person name="Sierra R."/>
            <person name="Euteneuer U."/>
            <person name="Pillet L."/>
            <person name="Moustafa A."/>
            <person name="Platzer M."/>
            <person name="Groth M."/>
            <person name="Szafranski K."/>
            <person name="Schliwa M."/>
        </authorList>
    </citation>
    <scope>NUCLEOTIDE SEQUENCE [LARGE SCALE GENOMIC DNA]</scope>
</reference>
<dbReference type="EMBL" id="ASPP01003686">
    <property type="protein sequence ID" value="ETO33089.1"/>
    <property type="molecule type" value="Genomic_DNA"/>
</dbReference>
<dbReference type="SUPFAM" id="SSF48452">
    <property type="entry name" value="TPR-like"/>
    <property type="match status" value="1"/>
</dbReference>
<protein>
    <submittedName>
        <fullName evidence="4">Uncharacterized protein</fullName>
    </submittedName>
</protein>
<feature type="non-terminal residue" evidence="4">
    <location>
        <position position="575"/>
    </location>
</feature>
<dbReference type="PANTHER" id="PTHR45641">
    <property type="entry name" value="TETRATRICOPEPTIDE REPEAT PROTEIN (AFU_ORTHOLOGUE AFUA_6G03870)"/>
    <property type="match status" value="1"/>
</dbReference>
<dbReference type="Gene3D" id="1.25.40.10">
    <property type="entry name" value="Tetratricopeptide repeat domain"/>
    <property type="match status" value="1"/>
</dbReference>
<accession>X6P4T2</accession>
<dbReference type="Pfam" id="PF13181">
    <property type="entry name" value="TPR_8"/>
    <property type="match status" value="2"/>
</dbReference>
<keyword evidence="1" id="KW-0677">Repeat</keyword>
<dbReference type="InterPro" id="IPR011990">
    <property type="entry name" value="TPR-like_helical_dom_sf"/>
</dbReference>
<dbReference type="InterPro" id="IPR029030">
    <property type="entry name" value="Caspase-like_dom_sf"/>
</dbReference>
<dbReference type="OrthoDB" id="438641at2759"/>
<name>X6P4T2_RETFI</name>